<dbReference type="EMBL" id="RAQU01000025">
    <property type="protein sequence ID" value="RKK05038.1"/>
    <property type="molecule type" value="Genomic_DNA"/>
</dbReference>
<keyword evidence="4" id="KW-1185">Reference proteome</keyword>
<dbReference type="Pfam" id="PF11154">
    <property type="entry name" value="DUF2934"/>
    <property type="match status" value="1"/>
</dbReference>
<evidence type="ECO:0000313" key="4">
    <source>
        <dbReference type="Proteomes" id="UP000274097"/>
    </source>
</evidence>
<dbReference type="InParanoid" id="A0A3A9JWA4"/>
<feature type="region of interest" description="Disordered" evidence="1">
    <location>
        <begin position="81"/>
        <end position="108"/>
    </location>
</feature>
<name>A0A3A9JWA4_9PROT</name>
<evidence type="ECO:0000313" key="3">
    <source>
        <dbReference type="EMBL" id="RMI20602.1"/>
    </source>
</evidence>
<gene>
    <name evidence="2" type="ORF">D6Z83_06420</name>
    <name evidence="3" type="ORF">EBE87_15650</name>
</gene>
<dbReference type="EMBL" id="RFLX01000011">
    <property type="protein sequence ID" value="RMI20602.1"/>
    <property type="molecule type" value="Genomic_DNA"/>
</dbReference>
<protein>
    <submittedName>
        <fullName evidence="2">DUF2934 domain-containing protein</fullName>
    </submittedName>
</protein>
<sequence length="108" mass="11820">MRRGGVLLVAWVDEGHVDRALAAYREYGAEGPEARQAEGTGQAGYPEHAIRTRAYYLWEQDGRPEGRDLEFWYRACAAEGEPSARAPQEFAGETGAAPLPEGDKPAVD</sequence>
<dbReference type="Proteomes" id="UP000274097">
    <property type="component" value="Unassembled WGS sequence"/>
</dbReference>
<evidence type="ECO:0000256" key="1">
    <source>
        <dbReference type="SAM" id="MobiDB-lite"/>
    </source>
</evidence>
<dbReference type="OrthoDB" id="9811127at2"/>
<dbReference type="AlphaFoldDB" id="A0A3A9JWA4"/>
<dbReference type="Proteomes" id="UP000278036">
    <property type="component" value="Unassembled WGS sequence"/>
</dbReference>
<reference evidence="2 5" key="1">
    <citation type="submission" date="2018-09" db="EMBL/GenBank/DDBJ databases">
        <title>Roseomonas sp. nov., isolated from feces of Tibetan antelopes in the Qinghai-Tibet plateau, China.</title>
        <authorList>
            <person name="Tian Z."/>
        </authorList>
    </citation>
    <scope>NUCLEOTIDE SEQUENCE [LARGE SCALE GENOMIC DNA]</scope>
    <source>
        <strain evidence="3 4">Z23</strain>
        <strain evidence="2 5">Z24</strain>
    </source>
</reference>
<comment type="caution">
    <text evidence="2">The sequence shown here is derived from an EMBL/GenBank/DDBJ whole genome shotgun (WGS) entry which is preliminary data.</text>
</comment>
<evidence type="ECO:0000313" key="5">
    <source>
        <dbReference type="Proteomes" id="UP000278036"/>
    </source>
</evidence>
<proteinExistence type="predicted"/>
<evidence type="ECO:0000313" key="2">
    <source>
        <dbReference type="EMBL" id="RKK05038.1"/>
    </source>
</evidence>
<accession>A0A3A9JWA4</accession>
<dbReference type="InterPro" id="IPR021327">
    <property type="entry name" value="DUF2934"/>
</dbReference>
<organism evidence="2 5">
    <name type="scientific">Teichococcus wenyumeiae</name>
    <dbReference type="NCBI Taxonomy" id="2478470"/>
    <lineage>
        <taxon>Bacteria</taxon>
        <taxon>Pseudomonadati</taxon>
        <taxon>Pseudomonadota</taxon>
        <taxon>Alphaproteobacteria</taxon>
        <taxon>Acetobacterales</taxon>
        <taxon>Roseomonadaceae</taxon>
        <taxon>Roseomonas</taxon>
    </lineage>
</organism>